<dbReference type="EMBL" id="KZ990431">
    <property type="protein sequence ID" value="RKP24127.1"/>
    <property type="molecule type" value="Genomic_DNA"/>
</dbReference>
<dbReference type="AlphaFoldDB" id="A0A4P9YVU2"/>
<feature type="transmembrane region" description="Helical" evidence="1">
    <location>
        <begin position="123"/>
        <end position="142"/>
    </location>
</feature>
<feature type="transmembrane region" description="Helical" evidence="1">
    <location>
        <begin position="217"/>
        <end position="240"/>
    </location>
</feature>
<dbReference type="OrthoDB" id="5549692at2759"/>
<evidence type="ECO:0000313" key="3">
    <source>
        <dbReference type="Proteomes" id="UP000278143"/>
    </source>
</evidence>
<sequence length="356" mass="39181">MDPSRYSWGTCTTLGKEPVTDRPLPNLPKKTRNMLGYREGQMACVATIVQALALLLLQGLVIASEWKRAQFSRMLQNRGPFPEAPVEEEWRAQCVGHVLFMLAGLLMVGGWGWALATRSFCKMITLILLNGLLAGHAALVGGEPSNSPSTYRNVGSIMQDPSVRFARFLPMYHTLTTIILTTVTWGLIAVVVALYLRTREQSPDRQVEFEYVDLFGALLGMAAVCLLLLAFQSGAFLVASKSGFNYSQLGVTLLLTAVVPIVGYLHYNRPCLLHRIVFVVVLVLTLGYLSTTIALATRRSTSEIKLTDPATKSVFIYAIGSMTACTALITVEWFFPRASVEETEPQSCRSSMNMSV</sequence>
<feature type="transmembrane region" description="Helical" evidence="1">
    <location>
        <begin position="315"/>
        <end position="335"/>
    </location>
</feature>
<keyword evidence="3" id="KW-1185">Reference proteome</keyword>
<feature type="transmembrane region" description="Helical" evidence="1">
    <location>
        <begin position="42"/>
        <end position="63"/>
    </location>
</feature>
<protein>
    <submittedName>
        <fullName evidence="2">Uncharacterized protein</fullName>
    </submittedName>
</protein>
<feature type="transmembrane region" description="Helical" evidence="1">
    <location>
        <begin position="95"/>
        <end position="116"/>
    </location>
</feature>
<dbReference type="Proteomes" id="UP000278143">
    <property type="component" value="Unassembled WGS sequence"/>
</dbReference>
<accession>A0A4P9YVU2</accession>
<proteinExistence type="predicted"/>
<reference evidence="3" key="1">
    <citation type="journal article" date="2018" name="Nat. Microbiol.">
        <title>Leveraging single-cell genomics to expand the fungal tree of life.</title>
        <authorList>
            <person name="Ahrendt S.R."/>
            <person name="Quandt C.A."/>
            <person name="Ciobanu D."/>
            <person name="Clum A."/>
            <person name="Salamov A."/>
            <person name="Andreopoulos B."/>
            <person name="Cheng J.F."/>
            <person name="Woyke T."/>
            <person name="Pelin A."/>
            <person name="Henrissat B."/>
            <person name="Reynolds N.K."/>
            <person name="Benny G.L."/>
            <person name="Smith M.E."/>
            <person name="James T.Y."/>
            <person name="Grigoriev I.V."/>
        </authorList>
    </citation>
    <scope>NUCLEOTIDE SEQUENCE [LARGE SCALE GENOMIC DNA]</scope>
    <source>
        <strain evidence="3">Benny S71-1</strain>
    </source>
</reference>
<keyword evidence="1" id="KW-0472">Membrane</keyword>
<keyword evidence="1" id="KW-1133">Transmembrane helix</keyword>
<keyword evidence="1" id="KW-0812">Transmembrane</keyword>
<name>A0A4P9YVU2_9FUNG</name>
<feature type="transmembrane region" description="Helical" evidence="1">
    <location>
        <begin position="272"/>
        <end position="295"/>
    </location>
</feature>
<organism evidence="2 3">
    <name type="scientific">Syncephalis pseudoplumigaleata</name>
    <dbReference type="NCBI Taxonomy" id="1712513"/>
    <lineage>
        <taxon>Eukaryota</taxon>
        <taxon>Fungi</taxon>
        <taxon>Fungi incertae sedis</taxon>
        <taxon>Zoopagomycota</taxon>
        <taxon>Zoopagomycotina</taxon>
        <taxon>Zoopagomycetes</taxon>
        <taxon>Zoopagales</taxon>
        <taxon>Piptocephalidaceae</taxon>
        <taxon>Syncephalis</taxon>
    </lineage>
</organism>
<evidence type="ECO:0000256" key="1">
    <source>
        <dbReference type="SAM" id="Phobius"/>
    </source>
</evidence>
<evidence type="ECO:0000313" key="2">
    <source>
        <dbReference type="EMBL" id="RKP24127.1"/>
    </source>
</evidence>
<feature type="transmembrane region" description="Helical" evidence="1">
    <location>
        <begin position="171"/>
        <end position="196"/>
    </location>
</feature>
<feature type="transmembrane region" description="Helical" evidence="1">
    <location>
        <begin position="246"/>
        <end position="265"/>
    </location>
</feature>
<gene>
    <name evidence="2" type="ORF">SYNPS1DRAFT_30105</name>
</gene>